<feature type="compositionally biased region" description="Basic and acidic residues" evidence="1">
    <location>
        <begin position="61"/>
        <end position="70"/>
    </location>
</feature>
<evidence type="ECO:0000313" key="3">
    <source>
        <dbReference type="EMBL" id="CAG5183825.1"/>
    </source>
</evidence>
<comment type="caution">
    <text evidence="2">The sequence shown here is derived from an EMBL/GenBank/DDBJ whole genome shotgun (WGS) entry which is preliminary data.</text>
</comment>
<feature type="compositionally biased region" description="Polar residues" evidence="1">
    <location>
        <begin position="72"/>
        <end position="86"/>
    </location>
</feature>
<dbReference type="AlphaFoldDB" id="A0A8J2I6G6"/>
<sequence>MGYMNNAQEDNMDNSRNAKMPPSTKHAPKQQQVPAPTVQEEVVAILQHVTAIENEIQEVKGKLHGLRDLEETPSSVRKTPHVSTSEANRKGDDGDEENEEDGGDKEERGEEEDEVDKRAAADKKDKKVKRKFCHTCRNKMEADAKSNYVNCETCRDKATIRWKASKLKREAENERKKEERKQLKKQRAADAPGKT</sequence>
<protein>
    <submittedName>
        <fullName evidence="2">Uncharacterized protein</fullName>
    </submittedName>
</protein>
<feature type="compositionally biased region" description="Basic and acidic residues" evidence="1">
    <location>
        <begin position="115"/>
        <end position="125"/>
    </location>
</feature>
<dbReference type="OrthoDB" id="3699411at2759"/>
<feature type="region of interest" description="Disordered" evidence="1">
    <location>
        <begin position="166"/>
        <end position="195"/>
    </location>
</feature>
<evidence type="ECO:0000256" key="1">
    <source>
        <dbReference type="SAM" id="MobiDB-lite"/>
    </source>
</evidence>
<accession>A0A8J2I6G6</accession>
<organism evidence="2 4">
    <name type="scientific">Alternaria atra</name>
    <dbReference type="NCBI Taxonomy" id="119953"/>
    <lineage>
        <taxon>Eukaryota</taxon>
        <taxon>Fungi</taxon>
        <taxon>Dikarya</taxon>
        <taxon>Ascomycota</taxon>
        <taxon>Pezizomycotina</taxon>
        <taxon>Dothideomycetes</taxon>
        <taxon>Pleosporomycetidae</taxon>
        <taxon>Pleosporales</taxon>
        <taxon>Pleosporineae</taxon>
        <taxon>Pleosporaceae</taxon>
        <taxon>Alternaria</taxon>
        <taxon>Alternaria sect. Ulocladioides</taxon>
    </lineage>
</organism>
<proteinExistence type="predicted"/>
<dbReference type="RefSeq" id="XP_043174346.1">
    <property type="nucleotide sequence ID" value="XM_043318411.1"/>
</dbReference>
<reference evidence="2" key="1">
    <citation type="submission" date="2021-05" db="EMBL/GenBank/DDBJ databases">
        <authorList>
            <person name="Stam R."/>
        </authorList>
    </citation>
    <scope>NUCLEOTIDE SEQUENCE</scope>
    <source>
        <strain evidence="2">CS162</strain>
    </source>
</reference>
<feature type="compositionally biased region" description="Basic and acidic residues" evidence="1">
    <location>
        <begin position="167"/>
        <end position="181"/>
    </location>
</feature>
<feature type="compositionally biased region" description="Polar residues" evidence="1">
    <location>
        <begin position="1"/>
        <end position="17"/>
    </location>
</feature>
<dbReference type="EMBL" id="CAJRGZ010000029">
    <property type="protein sequence ID" value="CAG5183825.1"/>
    <property type="molecule type" value="Genomic_DNA"/>
</dbReference>
<feature type="region of interest" description="Disordered" evidence="1">
    <location>
        <begin position="61"/>
        <end position="131"/>
    </location>
</feature>
<dbReference type="EMBL" id="CAJRGZ010000022">
    <property type="protein sequence ID" value="CAG5175113.1"/>
    <property type="molecule type" value="Genomic_DNA"/>
</dbReference>
<gene>
    <name evidence="3" type="ORF">ALTATR162_LOCUS10771</name>
    <name evidence="2" type="ORF">ALTATR162_LOCUS7976</name>
</gene>
<keyword evidence="4" id="KW-1185">Reference proteome</keyword>
<feature type="compositionally biased region" description="Acidic residues" evidence="1">
    <location>
        <begin position="93"/>
        <end position="114"/>
    </location>
</feature>
<dbReference type="GeneID" id="67010969"/>
<evidence type="ECO:0000313" key="2">
    <source>
        <dbReference type="EMBL" id="CAG5175113.1"/>
    </source>
</evidence>
<feature type="region of interest" description="Disordered" evidence="1">
    <location>
        <begin position="1"/>
        <end position="37"/>
    </location>
</feature>
<name>A0A8J2I6G6_9PLEO</name>
<dbReference type="Proteomes" id="UP000676310">
    <property type="component" value="Unassembled WGS sequence"/>
</dbReference>
<evidence type="ECO:0000313" key="4">
    <source>
        <dbReference type="Proteomes" id="UP000676310"/>
    </source>
</evidence>